<dbReference type="EMBL" id="CP136895">
    <property type="protein sequence ID" value="WOL12154.1"/>
    <property type="molecule type" value="Genomic_DNA"/>
</dbReference>
<dbReference type="Proteomes" id="UP001327560">
    <property type="component" value="Chromosome 6"/>
</dbReference>
<comment type="catalytic activity">
    <reaction evidence="6">
        <text>[protein]-dithiol + NAD(+) = [protein]-disulfide + NADH + H(+)</text>
        <dbReference type="Rhea" id="RHEA:18749"/>
        <dbReference type="Rhea" id="RHEA-COMP:10593"/>
        <dbReference type="Rhea" id="RHEA-COMP:10594"/>
        <dbReference type="ChEBI" id="CHEBI:15378"/>
        <dbReference type="ChEBI" id="CHEBI:29950"/>
        <dbReference type="ChEBI" id="CHEBI:50058"/>
        <dbReference type="ChEBI" id="CHEBI:57540"/>
        <dbReference type="ChEBI" id="CHEBI:57945"/>
        <dbReference type="EC" id="1.8.1.8"/>
    </reaction>
</comment>
<evidence type="ECO:0000313" key="10">
    <source>
        <dbReference type="Proteomes" id="UP001327560"/>
    </source>
</evidence>
<dbReference type="InterPro" id="IPR013766">
    <property type="entry name" value="Thioredoxin_domain"/>
</dbReference>
<protein>
    <recommendedName>
        <fullName evidence="1">protein-disulfide reductase</fullName>
        <ecNumber evidence="1">1.8.1.8</ecNumber>
    </recommendedName>
</protein>
<keyword evidence="10" id="KW-1185">Reference proteome</keyword>
<evidence type="ECO:0000256" key="1">
    <source>
        <dbReference type="ARBA" id="ARBA00012612"/>
    </source>
</evidence>
<feature type="domain" description="Thioredoxin" evidence="8">
    <location>
        <begin position="26"/>
        <end position="180"/>
    </location>
</feature>
<feature type="domain" description="Thioredoxin" evidence="8">
    <location>
        <begin position="341"/>
        <end position="503"/>
    </location>
</feature>
<proteinExistence type="inferred from homology"/>
<evidence type="ECO:0000256" key="4">
    <source>
        <dbReference type="ARBA" id="ARBA00023027"/>
    </source>
</evidence>
<dbReference type="SUPFAM" id="SSF57889">
    <property type="entry name" value="Cysteine-rich domain"/>
    <property type="match status" value="1"/>
</dbReference>
<evidence type="ECO:0000259" key="8">
    <source>
        <dbReference type="PROSITE" id="PS51352"/>
    </source>
</evidence>
<reference evidence="9 10" key="1">
    <citation type="submission" date="2023-10" db="EMBL/GenBank/DDBJ databases">
        <title>Chromosome-scale genome assembly provides insights into flower coloration mechanisms of Canna indica.</title>
        <authorList>
            <person name="Li C."/>
        </authorList>
    </citation>
    <scope>NUCLEOTIDE SEQUENCE [LARGE SCALE GENOMIC DNA]</scope>
    <source>
        <tissue evidence="9">Flower</tissue>
    </source>
</reference>
<dbReference type="Pfam" id="PF03107">
    <property type="entry name" value="C1_2"/>
    <property type="match status" value="1"/>
</dbReference>
<evidence type="ECO:0000256" key="3">
    <source>
        <dbReference type="ARBA" id="ARBA00023002"/>
    </source>
</evidence>
<dbReference type="PROSITE" id="PS51352">
    <property type="entry name" value="THIOREDOXIN_2"/>
    <property type="match status" value="2"/>
</dbReference>
<keyword evidence="2" id="KW-0677">Repeat</keyword>
<dbReference type="AlphaFoldDB" id="A0AAQ3KPT3"/>
<dbReference type="EC" id="1.8.1.8" evidence="1"/>
<accession>A0AAQ3KPT3</accession>
<evidence type="ECO:0000256" key="5">
    <source>
        <dbReference type="ARBA" id="ARBA00025782"/>
    </source>
</evidence>
<dbReference type="InterPro" id="IPR012336">
    <property type="entry name" value="Thioredoxin-like_fold"/>
</dbReference>
<evidence type="ECO:0000256" key="6">
    <source>
        <dbReference type="ARBA" id="ARBA00047388"/>
    </source>
</evidence>
<dbReference type="Gene3D" id="3.40.30.10">
    <property type="entry name" value="Glutaredoxin"/>
    <property type="match status" value="3"/>
</dbReference>
<dbReference type="PROSITE" id="PS00194">
    <property type="entry name" value="THIOREDOXIN_1"/>
    <property type="match status" value="1"/>
</dbReference>
<dbReference type="CDD" id="cd03009">
    <property type="entry name" value="TryX_like_TryX_NRX"/>
    <property type="match status" value="2"/>
</dbReference>
<gene>
    <name evidence="9" type="ORF">Cni_G20919</name>
</gene>
<dbReference type="InterPro" id="IPR004146">
    <property type="entry name" value="DC1"/>
</dbReference>
<evidence type="ECO:0000313" key="9">
    <source>
        <dbReference type="EMBL" id="WOL12154.1"/>
    </source>
</evidence>
<keyword evidence="3" id="KW-0560">Oxidoreductase</keyword>
<keyword evidence="4" id="KW-0520">NAD</keyword>
<dbReference type="Pfam" id="PF13905">
    <property type="entry name" value="Thioredoxin_8"/>
    <property type="match status" value="3"/>
</dbReference>
<dbReference type="InterPro" id="IPR046349">
    <property type="entry name" value="C1-like_sf"/>
</dbReference>
<dbReference type="PANTHER" id="PTHR13871">
    <property type="entry name" value="THIOREDOXIN"/>
    <property type="match status" value="1"/>
</dbReference>
<dbReference type="SUPFAM" id="SSF52833">
    <property type="entry name" value="Thioredoxin-like"/>
    <property type="match status" value="3"/>
</dbReference>
<evidence type="ECO:0000256" key="7">
    <source>
        <dbReference type="ARBA" id="ARBA00047804"/>
    </source>
</evidence>
<dbReference type="InterPro" id="IPR045870">
    <property type="entry name" value="TryX_NRX_thioredoxin_dom"/>
</dbReference>
<dbReference type="PANTHER" id="PTHR13871:SF96">
    <property type="entry name" value="THIOREDOXIN DOMAIN-CONTAINING PROTEIN"/>
    <property type="match status" value="1"/>
</dbReference>
<sequence length="593" mass="67879">MPELDDAESDGGFDGHKDEAAATYDLHSLLAAEGRNFLVRNNGDQVKISDLDGNTVGLYFSASWCEPCQRFTPKLAETYNELSSRKCNFEIVYISADEDEDSYAVYFSKMPWLAIPFSDTDIRDKVDNSFDVRGIPHLVILDANRKVLTSEGVRLVEDYGSEGYPFTAERIQVLVEEEEAAKKNQTLRSLLISPSRDFVISKDKNKVPVLDLEGKIIGLYFLMSSFQPCIDFTKSLKEMYLKLKENGENFEIVLVNLDDEESSYEQGFADMPWLAIPFKDKMCDKLVRYFELDTIPTLVIIGSNGKTQHPNVVELIEDHGIEAYPFSPEKLEEIAEKEKAMIEAQTLESLLVSHERDYVIGKNGIMIPVSQLVGKNIVLYFSAHWCPPCRTFLPKLIEIYHKIKEKDSAFEIIFVSSDKDESSFNEHFSEMPWLALPFEDGRERSLMRRFKIYSILSLVAIGPTGKTITTEAKELVMAHGAAAYPFTKERRKELEEDIEETAKGWPEKIKHELHEHELVKCRRRAYACDQCNEPGSEWSFYCDDCDFDLDPKCALKYDKVMKSEDLGEAQREDCEEVRICDLHIRNDEVCDKA</sequence>
<dbReference type="GO" id="GO:0004791">
    <property type="term" value="F:thioredoxin-disulfide reductase (NADPH) activity"/>
    <property type="evidence" value="ECO:0007669"/>
    <property type="project" value="InterPro"/>
</dbReference>
<comment type="similarity">
    <text evidence="5">Belongs to the nucleoredoxin family.</text>
</comment>
<organism evidence="9 10">
    <name type="scientific">Canna indica</name>
    <name type="common">Indian-shot</name>
    <dbReference type="NCBI Taxonomy" id="4628"/>
    <lineage>
        <taxon>Eukaryota</taxon>
        <taxon>Viridiplantae</taxon>
        <taxon>Streptophyta</taxon>
        <taxon>Embryophyta</taxon>
        <taxon>Tracheophyta</taxon>
        <taxon>Spermatophyta</taxon>
        <taxon>Magnoliopsida</taxon>
        <taxon>Liliopsida</taxon>
        <taxon>Zingiberales</taxon>
        <taxon>Cannaceae</taxon>
        <taxon>Canna</taxon>
    </lineage>
</organism>
<dbReference type="InterPro" id="IPR017937">
    <property type="entry name" value="Thioredoxin_CS"/>
</dbReference>
<dbReference type="InterPro" id="IPR052259">
    <property type="entry name" value="Nucleoredoxin-like"/>
</dbReference>
<name>A0AAQ3KPT3_9LILI</name>
<dbReference type="InterPro" id="IPR036249">
    <property type="entry name" value="Thioredoxin-like_sf"/>
</dbReference>
<comment type="catalytic activity">
    <reaction evidence="7">
        <text>[protein]-dithiol + NADP(+) = [protein]-disulfide + NADPH + H(+)</text>
        <dbReference type="Rhea" id="RHEA:18753"/>
        <dbReference type="Rhea" id="RHEA-COMP:10593"/>
        <dbReference type="Rhea" id="RHEA-COMP:10594"/>
        <dbReference type="ChEBI" id="CHEBI:15378"/>
        <dbReference type="ChEBI" id="CHEBI:29950"/>
        <dbReference type="ChEBI" id="CHEBI:50058"/>
        <dbReference type="ChEBI" id="CHEBI:57783"/>
        <dbReference type="ChEBI" id="CHEBI:58349"/>
        <dbReference type="EC" id="1.8.1.8"/>
    </reaction>
</comment>
<evidence type="ECO:0000256" key="2">
    <source>
        <dbReference type="ARBA" id="ARBA00022737"/>
    </source>
</evidence>